<evidence type="ECO:0000256" key="1">
    <source>
        <dbReference type="ARBA" id="ARBA00004651"/>
    </source>
</evidence>
<keyword evidence="7" id="KW-0325">Glycoprotein</keyword>
<dbReference type="GO" id="GO:0005886">
    <property type="term" value="C:plasma membrane"/>
    <property type="evidence" value="ECO:0007669"/>
    <property type="project" value="UniProtKB-SubCell"/>
</dbReference>
<keyword evidence="8" id="KW-0807">Transducer</keyword>
<dbReference type="AlphaFoldDB" id="A0A7R8VQD7"/>
<evidence type="ECO:0000256" key="8">
    <source>
        <dbReference type="ARBA" id="ARBA00023224"/>
    </source>
</evidence>
<comment type="similarity">
    <text evidence="2">Belongs to the G-protein coupled receptor 3 family.</text>
</comment>
<evidence type="ECO:0000256" key="6">
    <source>
        <dbReference type="ARBA" id="ARBA00023170"/>
    </source>
</evidence>
<protein>
    <recommendedName>
        <fullName evidence="10">GPR158/179 extracellular domain-containing protein</fullName>
    </recommendedName>
</protein>
<name>A0A7R8VQD7_TIMDO</name>
<keyword evidence="6" id="KW-0675">Receptor</keyword>
<keyword evidence="4 9" id="KW-0732">Signal</keyword>
<organism evidence="11">
    <name type="scientific">Timema douglasi</name>
    <name type="common">Walking stick</name>
    <dbReference type="NCBI Taxonomy" id="61478"/>
    <lineage>
        <taxon>Eukaryota</taxon>
        <taxon>Metazoa</taxon>
        <taxon>Ecdysozoa</taxon>
        <taxon>Arthropoda</taxon>
        <taxon>Hexapoda</taxon>
        <taxon>Insecta</taxon>
        <taxon>Pterygota</taxon>
        <taxon>Neoptera</taxon>
        <taxon>Polyneoptera</taxon>
        <taxon>Phasmatodea</taxon>
        <taxon>Timematodea</taxon>
        <taxon>Timematoidea</taxon>
        <taxon>Timematidae</taxon>
        <taxon>Timema</taxon>
    </lineage>
</organism>
<evidence type="ECO:0000313" key="11">
    <source>
        <dbReference type="EMBL" id="CAD7202856.1"/>
    </source>
</evidence>
<dbReference type="InterPro" id="IPR043458">
    <property type="entry name" value="GPR158/179"/>
</dbReference>
<feature type="domain" description="GPR158/179 extracellular" evidence="10">
    <location>
        <begin position="157"/>
        <end position="239"/>
    </location>
</feature>
<comment type="subcellular location">
    <subcellularLocation>
        <location evidence="1">Cell membrane</location>
        <topology evidence="1">Multi-pass membrane protein</topology>
    </subcellularLocation>
</comment>
<keyword evidence="3" id="KW-1003">Cell membrane</keyword>
<reference evidence="11" key="1">
    <citation type="submission" date="2020-11" db="EMBL/GenBank/DDBJ databases">
        <authorList>
            <person name="Tran Van P."/>
        </authorList>
    </citation>
    <scope>NUCLEOTIDE SEQUENCE</scope>
</reference>
<evidence type="ECO:0000256" key="2">
    <source>
        <dbReference type="ARBA" id="ARBA00007242"/>
    </source>
</evidence>
<evidence type="ECO:0000256" key="4">
    <source>
        <dbReference type="ARBA" id="ARBA00022729"/>
    </source>
</evidence>
<evidence type="ECO:0000259" key="10">
    <source>
        <dbReference type="Pfam" id="PF22572"/>
    </source>
</evidence>
<accession>A0A7R8VQD7</accession>
<evidence type="ECO:0000256" key="7">
    <source>
        <dbReference type="ARBA" id="ARBA00023180"/>
    </source>
</evidence>
<feature type="chain" id="PRO_5031254242" description="GPR158/179 extracellular domain-containing protein" evidence="9">
    <location>
        <begin position="18"/>
        <end position="259"/>
    </location>
</feature>
<evidence type="ECO:0000256" key="3">
    <source>
        <dbReference type="ARBA" id="ARBA00022475"/>
    </source>
</evidence>
<dbReference type="EMBL" id="OA569872">
    <property type="protein sequence ID" value="CAD7202856.1"/>
    <property type="molecule type" value="Genomic_DNA"/>
</dbReference>
<sequence length="259" mass="28457">MRACCLLLLAALRTVAAGSSVASHEQATSSSLCEPASLLGFPPLSSDVLPTDLLALTHVANDTARVLAVWMAEDPLPDLDFTLAAQARTLVEAHPQLTAAVVALPRHRDASVVAYRKESRTHVVLLNSVGSWNHSSTLEVYWRNSETAWNKTMGLLSQPFWDCFTGAWVFGYNVPLPGEHRGAAGIYFSVDHLNIDQCNESYTSLFGAHICDPETAMCVPELGEGNRRGYTCACKPGFFARESRLHWRFFNVAQSSLYR</sequence>
<feature type="signal peptide" evidence="9">
    <location>
        <begin position="1"/>
        <end position="17"/>
    </location>
</feature>
<dbReference type="InterPro" id="IPR054714">
    <property type="entry name" value="GPR158_179_extracellular"/>
</dbReference>
<evidence type="ECO:0000256" key="9">
    <source>
        <dbReference type="SAM" id="SignalP"/>
    </source>
</evidence>
<dbReference type="PANTHER" id="PTHR32546:SF26">
    <property type="entry name" value="SMOG, ISOFORM D"/>
    <property type="match status" value="1"/>
</dbReference>
<dbReference type="GO" id="GO:0004930">
    <property type="term" value="F:G protein-coupled receptor activity"/>
    <property type="evidence" value="ECO:0007669"/>
    <property type="project" value="UniProtKB-KW"/>
</dbReference>
<gene>
    <name evidence="11" type="ORF">TDIB3V08_LOCUS9035</name>
</gene>
<evidence type="ECO:0000256" key="5">
    <source>
        <dbReference type="ARBA" id="ARBA00023040"/>
    </source>
</evidence>
<dbReference type="Pfam" id="PF22572">
    <property type="entry name" value="GPR158_179_EC"/>
    <property type="match status" value="1"/>
</dbReference>
<proteinExistence type="inferred from homology"/>
<keyword evidence="5" id="KW-0297">G-protein coupled receptor</keyword>
<keyword evidence="3" id="KW-0472">Membrane</keyword>
<dbReference type="PANTHER" id="PTHR32546">
    <property type="entry name" value="G-PROTEIN COUPLED RECEPTOR 158-RELATED"/>
    <property type="match status" value="1"/>
</dbReference>